<evidence type="ECO:0000256" key="4">
    <source>
        <dbReference type="ARBA" id="ARBA00006826"/>
    </source>
</evidence>
<dbReference type="GO" id="GO:0072659">
    <property type="term" value="P:protein localization to plasma membrane"/>
    <property type="evidence" value="ECO:0007669"/>
    <property type="project" value="UniProtKB-ARBA"/>
</dbReference>
<dbReference type="FunFam" id="1.20.58.60:FF:000033">
    <property type="entry name" value="Spectrin beta chain"/>
    <property type="match status" value="1"/>
</dbReference>
<dbReference type="FunFam" id="1.20.58.60:FF:000105">
    <property type="entry name" value="Spectrin beta chain"/>
    <property type="match status" value="1"/>
</dbReference>
<feature type="coiled-coil region" evidence="19">
    <location>
        <begin position="1093"/>
        <end position="1120"/>
    </location>
</feature>
<dbReference type="FunFam" id="1.20.58.60:FF:000019">
    <property type="entry name" value="Spectrin beta chain"/>
    <property type="match status" value="1"/>
</dbReference>
<evidence type="ECO:0000256" key="14">
    <source>
        <dbReference type="ARBA" id="ARBA00023203"/>
    </source>
</evidence>
<dbReference type="GO" id="GO:0005886">
    <property type="term" value="C:plasma membrane"/>
    <property type="evidence" value="ECO:0007669"/>
    <property type="project" value="UniProtKB-SubCell"/>
</dbReference>
<evidence type="ECO:0000259" key="22">
    <source>
        <dbReference type="PROSITE" id="PS50003"/>
    </source>
</evidence>
<keyword evidence="9" id="KW-0677">Repeat</keyword>
<keyword evidence="15 18" id="KW-0206">Cytoskeleton</keyword>
<organism evidence="24 25">
    <name type="scientific">Denticeps clupeoides</name>
    <name type="common">denticle herring</name>
    <dbReference type="NCBI Taxonomy" id="299321"/>
    <lineage>
        <taxon>Eukaryota</taxon>
        <taxon>Metazoa</taxon>
        <taxon>Chordata</taxon>
        <taxon>Craniata</taxon>
        <taxon>Vertebrata</taxon>
        <taxon>Euteleostomi</taxon>
        <taxon>Actinopterygii</taxon>
        <taxon>Neopterygii</taxon>
        <taxon>Teleostei</taxon>
        <taxon>Clupei</taxon>
        <taxon>Clupeiformes</taxon>
        <taxon>Denticipitoidei</taxon>
        <taxon>Denticipitidae</taxon>
        <taxon>Denticeps</taxon>
    </lineage>
</organism>
<dbReference type="PRINTS" id="PR00683">
    <property type="entry name" value="SPECTRINPH"/>
</dbReference>
<feature type="region of interest" description="Disordered" evidence="20">
    <location>
        <begin position="2274"/>
        <end position="2332"/>
    </location>
</feature>
<sequence length="2332" mass="269891">MFVWVWFSALWQMWTSGPRFGGHPSTRWSRYLNTASALRSGRSAFFHREAVQKKTFTKWVNSHLARVSCRITDLYMDLRDGRMLIKLLEVLSGERLPKPTKGRMRIHCLENVDKALQFLKEQRVHLENMGSHDIVDGNHRLTLGLIWTIILRFQIQDISVETEDNKEKRSAKDALLLWCQMKTAGYPNVNIHNFTTSWRDGMAFNALIHKHRPDLIDFDKLKKSNAHYNLQNAFNLAEQHLGLTKLLDPEDISVDHPDEKSVITYVVTYYHYFSKMKALKVEGKRIGKVLDNAIETEKMIEKYESLASDLLEWIEQTIIILNNRKFANSLVGVQQQLQAFNTYRTVEKPPKFTEKGNLEVLLFTIQSKMRANNQKVYMPREGKLISDINKAWERLEKAEHERELALRTELIRQEKLEQLARRFDRKAAMRETWLSENQRLVSQDNFGFDLQAVEAATKKHEAIETDIAAYEERVQAVVAVARELEAENYHDIKRITARKDNVLRLWDYLLELLKARRQRLELNLGLQRVFQEMLYIMDWMDEMKMLLLSQDYGKHLLGVEDLLHKHALVEADIAIQADRVRAVNANAQKYASDQEGYKPCDPQVIRDRVAHMEFCYQELTQLAAERRGRLEESRRLWKFFWDMAEVEGWIREKEQILSSDDVGKDLTGAVRLLSQHRALEDEMSGRAGHLQHTVREGQAMADAGHFGEAKIRERVADVQAQWAALERLAAARKARLEDAGNLHQFWADADDVDAWTLDALRIVSSGDVGHDEFSTQALVKKHKDAAAEVASYRPVVDALHEQAAALPPEHAQSEQVKGRLAGIEERYKEVADLTRLRKQALQDALSLYKMFSEADACEVWIDEKEQWLNHMEIPEKLEDLEVIQHRFESLEPEMNNQASRVAVVNQIARQLMHSGHPSEKDIKAQQDKLNTRWSQFRDLVDQKKESLISALGVQNYHLDCNETKSWIREKTKVIESTQELGNDLTGVMALQRKLTGMERDLAAIEAKLGDLRGEAERLAEEHPDQAKAITGRLAEINSVWEEMKDTLRNREASLGEASKLQQFLRELDDFQSWLSRTQTAIASEDMPNTLAEAEKLLAQHEGIKNEIDNYEEDYQKMRDMGEMVTQGQTDAQYMFLRQRLQALDTGWNELHKMWENRQNLLSQSHAYQLFLRDTKQAEAFLNNQEYVLAHTEMPTTLEGAEAAIKKQEDFMTTMDANEDKINSVVEAGRRLASDGNVNAEKIQERATHKRNREAAVELLMRLKDNRDLQKFLQDCQELSLWINEKMLTAQDMSYDEARNLHSKWLKHQAFMAELQSNKEWLDKIEKEGKQLVSEKPETESVVKEKLAALQQMWTELESTTQTKAQCLFDANKAELFTQSCADLDKWLGGLEGQIQSDDYGKDLTSVSILLKKQQLLESQVEVRQREVVELQTQALALSQEGKDTEEVDGQRQVLERKFQELLDPLRKRKDFLMASREIHQFNRDVEDEILWVEERMPLATSTDHGHNLQTVQLLIKKNQTLQKEIQGHQPRCDDIFERSQGVLRADSPNEDSIRQRLADLQQLWGLIMEETEKRHSRLEEAHKAQQYYFDAAEAEAWMSEQELYMMSEEKAKDEQSSVTMLKKHQILEQAVEDYAETVHQLSKTSRGLVADGHPESERIGMRQSQVDKLYAGLKDLSEERRGRLDERFRLFQLNREVDDLEQWIAEREVVAGSHELGQDYEHVTMLQERFREFARDTGNIGQERVDGVNRMADELINAGHADAATIAEWKDGMNEAWADLLELIDTRTQILAASYELHKFYHDAKEILSRILDKHKKLPEELGRDQNTVETLQRMHTTFEHDIQALGTQVKQLQEDAARLQSAYAGDKADDIQRRESEVLEAWKSLLEACDGRRLRLLDTGDKFRFFSMVRDLMLWMEDVIRLIEAQEKPRDVSSVELLMNNHQGIKAEIDARNDSFTACIELGKSLLARKHYASEEVGAALKSRKDMIDKWEDRWEWLRLILEVHQFSRDAGVAEAWLLGQEPYLSSREMGQSVDEVEKLIKRHEAFEKSAATWEERFSALERLTTVSRGFLCAANAVKKMLYPAHFPCWWAHSLRLALRREWMEGKLSTAWLSAAPRSPAPCRPRPRVGKRRAARIPAPQTRVGGSQQEGLQQVPADATQTRWQLNLRWILSYLLSLAWLFRSWHNVYCVINNKEMGFYKDNKAASQGIPYHNEIPISLRDAVCEVATDYKKKKHVFKLKVTDGNEYLFQAKDDEEMNTWIQAIQNATLGSASSEKSEITPSNQSTPVTNRAQTLPATVTLTTESSPGKREKDKEKDKEKRFSLFSKKKQ</sequence>
<evidence type="ECO:0000256" key="18">
    <source>
        <dbReference type="PIRNR" id="PIRNR002297"/>
    </source>
</evidence>
<dbReference type="GO" id="GO:0051693">
    <property type="term" value="P:actin filament capping"/>
    <property type="evidence" value="ECO:0007669"/>
    <property type="project" value="UniProtKB-UniRule"/>
</dbReference>
<dbReference type="InterPro" id="IPR016343">
    <property type="entry name" value="Spectrin_bsu"/>
</dbReference>
<evidence type="ECO:0000256" key="10">
    <source>
        <dbReference type="ARBA" id="ARBA00022860"/>
    </source>
</evidence>
<dbReference type="InterPro" id="IPR001589">
    <property type="entry name" value="Actinin_actin-bd_CS"/>
</dbReference>
<evidence type="ECO:0000256" key="12">
    <source>
        <dbReference type="ARBA" id="ARBA00023136"/>
    </source>
</evidence>
<feature type="compositionally biased region" description="Polar residues" evidence="20">
    <location>
        <begin position="2274"/>
        <end position="2308"/>
    </location>
</feature>
<evidence type="ECO:0000256" key="5">
    <source>
        <dbReference type="ARBA" id="ARBA00022467"/>
    </source>
</evidence>
<evidence type="ECO:0000256" key="21">
    <source>
        <dbReference type="SAM" id="SignalP"/>
    </source>
</evidence>
<keyword evidence="25" id="KW-1185">Reference proteome</keyword>
<proteinExistence type="inferred from homology"/>
<feature type="coiled-coil region" evidence="19">
    <location>
        <begin position="987"/>
        <end position="1021"/>
    </location>
</feature>
<dbReference type="CDD" id="cd21246">
    <property type="entry name" value="CH_SPTB-like_rpt1"/>
    <property type="match status" value="1"/>
</dbReference>
<dbReference type="GO" id="GO:0005200">
    <property type="term" value="F:structural constituent of cytoskeleton"/>
    <property type="evidence" value="ECO:0007669"/>
    <property type="project" value="UniProtKB-UniRule"/>
</dbReference>
<comment type="similarity">
    <text evidence="4 18">Belongs to the spectrin family.</text>
</comment>
<comment type="function">
    <text evidence="17">Fodrin, which seems to be involved in secretion, interacts with calmodulin in a calcium-dependent manner and is thus candidate for the calcium-dependent movement of the cytoskeleton at the membrane. Plays a critical role in central nervous system development and function.</text>
</comment>
<dbReference type="Gene3D" id="2.30.29.30">
    <property type="entry name" value="Pleckstrin-homology domain (PH domain)/Phosphotyrosine-binding domain (PTB)"/>
    <property type="match status" value="1"/>
</dbReference>
<dbReference type="FunFam" id="1.20.58.60:FF:000011">
    <property type="entry name" value="Spectrin beta chain"/>
    <property type="match status" value="1"/>
</dbReference>
<dbReference type="SMART" id="SM00150">
    <property type="entry name" value="SPEC"/>
    <property type="match status" value="17"/>
</dbReference>
<evidence type="ECO:0000256" key="11">
    <source>
        <dbReference type="ARBA" id="ARBA00022990"/>
    </source>
</evidence>
<dbReference type="SUPFAM" id="SSF46966">
    <property type="entry name" value="Spectrin repeat"/>
    <property type="match status" value="14"/>
</dbReference>
<dbReference type="Pfam" id="PF00435">
    <property type="entry name" value="Spectrin"/>
    <property type="match status" value="17"/>
</dbReference>
<evidence type="ECO:0000256" key="2">
    <source>
        <dbReference type="ARBA" id="ARBA00004413"/>
    </source>
</evidence>
<keyword evidence="14 18" id="KW-0009">Actin-binding</keyword>
<dbReference type="GO" id="GO:0005543">
    <property type="term" value="F:phospholipid binding"/>
    <property type="evidence" value="ECO:0007669"/>
    <property type="project" value="InterPro"/>
</dbReference>
<evidence type="ECO:0000256" key="19">
    <source>
        <dbReference type="SAM" id="Coils"/>
    </source>
</evidence>
<feature type="coiled-coil region" evidence="19">
    <location>
        <begin position="1843"/>
        <end position="1870"/>
    </location>
</feature>
<evidence type="ECO:0000256" key="13">
    <source>
        <dbReference type="ARBA" id="ARBA00023180"/>
    </source>
</evidence>
<dbReference type="PANTHER" id="PTHR11915">
    <property type="entry name" value="SPECTRIN/FILAMIN RELATED CYTOSKELETAL PROTEIN"/>
    <property type="match status" value="1"/>
</dbReference>
<dbReference type="InterPro" id="IPR036872">
    <property type="entry name" value="CH_dom_sf"/>
</dbReference>
<comment type="subcellular location">
    <subcellularLocation>
        <location evidence="2">Cell membrane</location>
        <topology evidence="2">Peripheral membrane protein</topology>
        <orientation evidence="2">Cytoplasmic side</orientation>
    </subcellularLocation>
    <subcellularLocation>
        <location evidence="1">Cytoplasm</location>
        <location evidence="1">Cytoskeleton</location>
    </subcellularLocation>
    <subcellularLocation>
        <location evidence="3">Cytoplasm</location>
        <location evidence="3">Cytosol</location>
    </subcellularLocation>
    <subcellularLocation>
        <location evidence="16">Cytoplasm</location>
        <location evidence="16">Myofibril</location>
        <location evidence="16">Sarcomere</location>
        <location evidence="16">M line</location>
    </subcellularLocation>
</comment>
<dbReference type="GO" id="GO:0005634">
    <property type="term" value="C:nucleus"/>
    <property type="evidence" value="ECO:0007669"/>
    <property type="project" value="UniProtKB-ARBA"/>
</dbReference>
<dbReference type="InterPro" id="IPR011993">
    <property type="entry name" value="PH-like_dom_sf"/>
</dbReference>
<dbReference type="SMART" id="SM00033">
    <property type="entry name" value="CH"/>
    <property type="match status" value="2"/>
</dbReference>
<dbReference type="SMART" id="SM00233">
    <property type="entry name" value="PH"/>
    <property type="match status" value="1"/>
</dbReference>
<dbReference type="PIRSF" id="PIRSF002297">
    <property type="entry name" value="Spectrin_beta_subunit"/>
    <property type="match status" value="1"/>
</dbReference>
<feature type="domain" description="PH" evidence="22">
    <location>
        <begin position="2166"/>
        <end position="2271"/>
    </location>
</feature>
<evidence type="ECO:0000256" key="17">
    <source>
        <dbReference type="ARBA" id="ARBA00053223"/>
    </source>
</evidence>
<dbReference type="InterPro" id="IPR018159">
    <property type="entry name" value="Spectrin/alpha-actinin"/>
</dbReference>
<dbReference type="FunFam" id="1.20.58.60:FF:000018">
    <property type="entry name" value="Spectrin beta chain"/>
    <property type="match status" value="1"/>
</dbReference>
<dbReference type="PROSITE" id="PS00019">
    <property type="entry name" value="ACTININ_1"/>
    <property type="match status" value="1"/>
</dbReference>
<evidence type="ECO:0000313" key="25">
    <source>
        <dbReference type="Proteomes" id="UP000694580"/>
    </source>
</evidence>
<evidence type="ECO:0000256" key="8">
    <source>
        <dbReference type="ARBA" id="ARBA00022553"/>
    </source>
</evidence>
<protein>
    <recommendedName>
        <fullName evidence="18">Spectrin beta chain</fullName>
    </recommendedName>
</protein>
<dbReference type="GO" id="GO:0008091">
    <property type="term" value="C:spectrin"/>
    <property type="evidence" value="ECO:0007669"/>
    <property type="project" value="InterPro"/>
</dbReference>
<keyword evidence="13" id="KW-0325">Glycoprotein</keyword>
<evidence type="ECO:0000256" key="6">
    <source>
        <dbReference type="ARBA" id="ARBA00022475"/>
    </source>
</evidence>
<dbReference type="CDD" id="cd10571">
    <property type="entry name" value="PH_beta_spectrin"/>
    <property type="match status" value="1"/>
</dbReference>
<dbReference type="Pfam" id="PF00307">
    <property type="entry name" value="CH"/>
    <property type="match status" value="2"/>
</dbReference>
<feature type="compositionally biased region" description="Basic and acidic residues" evidence="20">
    <location>
        <begin position="2309"/>
        <end position="2324"/>
    </location>
</feature>
<keyword evidence="7 18" id="KW-0963">Cytoplasm</keyword>
<feature type="domain" description="Calponin-homology (CH)" evidence="23">
    <location>
        <begin position="50"/>
        <end position="154"/>
    </location>
</feature>
<keyword evidence="11" id="KW-0007">Acetylation</keyword>
<reference evidence="24" key="2">
    <citation type="submission" date="2025-08" db="UniProtKB">
        <authorList>
            <consortium name="Ensembl"/>
        </authorList>
    </citation>
    <scope>IDENTIFICATION</scope>
</reference>
<gene>
    <name evidence="24" type="primary">SPTBN1</name>
</gene>
<dbReference type="FunFam" id="1.10.418.10:FF:000003">
    <property type="entry name" value="Spectrin beta chain"/>
    <property type="match status" value="1"/>
</dbReference>
<dbReference type="FunFam" id="2.30.29.30:FF:000024">
    <property type="entry name" value="Spectrin beta chain"/>
    <property type="match status" value="1"/>
</dbReference>
<dbReference type="InterPro" id="IPR041681">
    <property type="entry name" value="PH_9"/>
</dbReference>
<keyword evidence="5 18" id="KW-0117">Actin capping</keyword>
<dbReference type="CDD" id="cd00176">
    <property type="entry name" value="SPEC"/>
    <property type="match status" value="7"/>
</dbReference>
<evidence type="ECO:0000256" key="15">
    <source>
        <dbReference type="ARBA" id="ARBA00023212"/>
    </source>
</evidence>
<evidence type="ECO:0000256" key="1">
    <source>
        <dbReference type="ARBA" id="ARBA00004245"/>
    </source>
</evidence>
<dbReference type="PROSITE" id="PS00020">
    <property type="entry name" value="ACTININ_2"/>
    <property type="match status" value="1"/>
</dbReference>
<feature type="domain" description="Calponin-homology (CH)" evidence="23">
    <location>
        <begin position="169"/>
        <end position="274"/>
    </location>
</feature>
<dbReference type="Gene3D" id="1.10.418.10">
    <property type="entry name" value="Calponin-like domain"/>
    <property type="match status" value="2"/>
</dbReference>
<evidence type="ECO:0000256" key="7">
    <source>
        <dbReference type="ARBA" id="ARBA00022490"/>
    </source>
</evidence>
<dbReference type="Ensembl" id="ENSDCDT00010014399.1">
    <property type="protein sequence ID" value="ENSDCDP00010013645.1"/>
    <property type="gene ID" value="ENSDCDG00010005136.1"/>
</dbReference>
<evidence type="ECO:0000259" key="23">
    <source>
        <dbReference type="PROSITE" id="PS50021"/>
    </source>
</evidence>
<evidence type="ECO:0000256" key="3">
    <source>
        <dbReference type="ARBA" id="ARBA00004514"/>
    </source>
</evidence>
<feature type="signal peptide" evidence="21">
    <location>
        <begin position="1"/>
        <end position="16"/>
    </location>
</feature>
<dbReference type="FunFam" id="1.20.58.60:FF:000099">
    <property type="entry name" value="Spectrin beta chain"/>
    <property type="match status" value="1"/>
</dbReference>
<feature type="coiled-coil region" evidence="19">
    <location>
        <begin position="453"/>
        <end position="487"/>
    </location>
</feature>
<dbReference type="GO" id="GO:0005829">
    <property type="term" value="C:cytosol"/>
    <property type="evidence" value="ECO:0007669"/>
    <property type="project" value="UniProtKB-SubCell"/>
</dbReference>
<reference evidence="24" key="3">
    <citation type="submission" date="2025-09" db="UniProtKB">
        <authorList>
            <consortium name="Ensembl"/>
        </authorList>
    </citation>
    <scope>IDENTIFICATION</scope>
</reference>
<dbReference type="FunFam" id="1.20.58.60:FF:000028">
    <property type="entry name" value="Spectrin beta chain"/>
    <property type="match status" value="1"/>
</dbReference>
<dbReference type="InterPro" id="IPR001605">
    <property type="entry name" value="PH_dom-spectrin-type"/>
</dbReference>
<keyword evidence="6" id="KW-1003">Cell membrane</keyword>
<dbReference type="InterPro" id="IPR001849">
    <property type="entry name" value="PH_domain"/>
</dbReference>
<dbReference type="Proteomes" id="UP000694580">
    <property type="component" value="Chromosome 3"/>
</dbReference>
<dbReference type="GO" id="GO:0005516">
    <property type="term" value="F:calmodulin binding"/>
    <property type="evidence" value="ECO:0007669"/>
    <property type="project" value="UniProtKB-KW"/>
</dbReference>
<keyword evidence="10" id="KW-0112">Calmodulin-binding</keyword>
<evidence type="ECO:0000256" key="20">
    <source>
        <dbReference type="SAM" id="MobiDB-lite"/>
    </source>
</evidence>
<evidence type="ECO:0000256" key="16">
    <source>
        <dbReference type="ARBA" id="ARBA00037833"/>
    </source>
</evidence>
<dbReference type="FunFam" id="1.20.58.60:FF:000059">
    <property type="entry name" value="Spectrin beta chain"/>
    <property type="match status" value="1"/>
</dbReference>
<evidence type="ECO:0000313" key="24">
    <source>
        <dbReference type="Ensembl" id="ENSDCDP00010013645.1"/>
    </source>
</evidence>
<dbReference type="FunFam" id="1.10.418.10:FF:000004">
    <property type="entry name" value="Spectrin beta chain"/>
    <property type="match status" value="1"/>
</dbReference>
<dbReference type="Pfam" id="PF15410">
    <property type="entry name" value="PH_9"/>
    <property type="match status" value="1"/>
</dbReference>
<dbReference type="InterPro" id="IPR001715">
    <property type="entry name" value="CH_dom"/>
</dbReference>
<keyword evidence="21" id="KW-0732">Signal</keyword>
<keyword evidence="12" id="KW-0472">Membrane</keyword>
<dbReference type="GO" id="GO:0003779">
    <property type="term" value="F:actin binding"/>
    <property type="evidence" value="ECO:0007669"/>
    <property type="project" value="UniProtKB-KW"/>
</dbReference>
<keyword evidence="8" id="KW-0597">Phosphoprotein</keyword>
<dbReference type="Gene3D" id="1.20.58.60">
    <property type="match status" value="12"/>
</dbReference>
<dbReference type="InterPro" id="IPR002017">
    <property type="entry name" value="Spectrin_repeat"/>
</dbReference>
<dbReference type="GeneTree" id="ENSGT00940000154864"/>
<dbReference type="GO" id="GO:0021556">
    <property type="term" value="P:central nervous system formation"/>
    <property type="evidence" value="ECO:0007669"/>
    <property type="project" value="UniProtKB-ARBA"/>
</dbReference>
<dbReference type="FunFam" id="1.20.58.60:FF:000083">
    <property type="entry name" value="Spectrin beta chain"/>
    <property type="match status" value="1"/>
</dbReference>
<name>A0AAY4AZ21_9TELE</name>
<accession>A0AAY4AZ21</accession>
<dbReference type="SUPFAM" id="SSF50729">
    <property type="entry name" value="PH domain-like"/>
    <property type="match status" value="1"/>
</dbReference>
<dbReference type="SUPFAM" id="SSF47576">
    <property type="entry name" value="Calponin-homology domain, CH-domain"/>
    <property type="match status" value="1"/>
</dbReference>
<keyword evidence="19" id="KW-0175">Coiled coil</keyword>
<dbReference type="CDD" id="cd21248">
    <property type="entry name" value="CH_SPTB_like_rpt2"/>
    <property type="match status" value="1"/>
</dbReference>
<feature type="chain" id="PRO_5044250335" description="Spectrin beta chain" evidence="21">
    <location>
        <begin position="17"/>
        <end position="2332"/>
    </location>
</feature>
<dbReference type="GO" id="GO:0031430">
    <property type="term" value="C:M band"/>
    <property type="evidence" value="ECO:0007669"/>
    <property type="project" value="UniProtKB-SubCell"/>
</dbReference>
<reference evidence="24 25" key="1">
    <citation type="submission" date="2020-06" db="EMBL/GenBank/DDBJ databases">
        <authorList>
            <consortium name="Wellcome Sanger Institute Data Sharing"/>
        </authorList>
    </citation>
    <scope>NUCLEOTIDE SEQUENCE [LARGE SCALE GENOMIC DNA]</scope>
</reference>
<dbReference type="PROSITE" id="PS50003">
    <property type="entry name" value="PH_DOMAIN"/>
    <property type="match status" value="1"/>
</dbReference>
<dbReference type="FunFam" id="1.20.58.60:FF:000158">
    <property type="entry name" value="Spectrin beta chain"/>
    <property type="match status" value="1"/>
</dbReference>
<dbReference type="PROSITE" id="PS50021">
    <property type="entry name" value="CH"/>
    <property type="match status" value="2"/>
</dbReference>
<dbReference type="FunFam" id="1.20.58.60:FF:000153">
    <property type="entry name" value="Spectrin beta chain"/>
    <property type="match status" value="1"/>
</dbReference>
<evidence type="ECO:0000256" key="9">
    <source>
        <dbReference type="ARBA" id="ARBA00022737"/>
    </source>
</evidence>